<sequence length="303" mass="34121">MGTINFNQTIDMLSMNSMVDFSQAQQYDPADLSSFFPKTGLTPSGFTPGRNGLTPYSAPFANDMSQYVSWNNGGNNEVFTEPSDYFPPLPATRELGMDGNKLPETADTVRTASEAPEIPIKPKRGRPRKSRAKKQLSEEQEQLKRQKFLERNRQAASKCRERRKDWISKQDEKMKGEQMKNAEMRAEYEILSQEVHNLLNVIRRHTEAGCESDHLKEFINGESSRYLASLINPARRAFDQTLMAQDGELDSASNSPREDSSEHMSRQTSSANDDKDSGITNMGSPRESKNAATDECYGDVMIP</sequence>
<evidence type="ECO:0000256" key="2">
    <source>
        <dbReference type="ARBA" id="ARBA00023015"/>
    </source>
</evidence>
<comment type="subcellular location">
    <subcellularLocation>
        <location evidence="1">Nucleus</location>
    </subcellularLocation>
</comment>
<dbReference type="EMBL" id="MU253839">
    <property type="protein sequence ID" value="KAG9245586.1"/>
    <property type="molecule type" value="Genomic_DNA"/>
</dbReference>
<keyword evidence="3" id="KW-0804">Transcription</keyword>
<evidence type="ECO:0000256" key="3">
    <source>
        <dbReference type="ARBA" id="ARBA00023163"/>
    </source>
</evidence>
<dbReference type="Pfam" id="PF00170">
    <property type="entry name" value="bZIP_1"/>
    <property type="match status" value="1"/>
</dbReference>
<dbReference type="PANTHER" id="PTHR19304">
    <property type="entry name" value="CYCLIC-AMP RESPONSE ELEMENT BINDING PROTEIN"/>
    <property type="match status" value="1"/>
</dbReference>
<dbReference type="Gene3D" id="1.20.5.170">
    <property type="match status" value="1"/>
</dbReference>
<evidence type="ECO:0000256" key="5">
    <source>
        <dbReference type="SAM" id="MobiDB-lite"/>
    </source>
</evidence>
<dbReference type="SMART" id="SM00338">
    <property type="entry name" value="BRLZ"/>
    <property type="match status" value="1"/>
</dbReference>
<feature type="region of interest" description="Disordered" evidence="5">
    <location>
        <begin position="247"/>
        <end position="303"/>
    </location>
</feature>
<feature type="compositionally biased region" description="Basic and acidic residues" evidence="5">
    <location>
        <begin position="256"/>
        <end position="265"/>
    </location>
</feature>
<dbReference type="CDD" id="cd14687">
    <property type="entry name" value="bZIP_ATF2"/>
    <property type="match status" value="1"/>
</dbReference>
<accession>A0A9P7Z5E6</accession>
<feature type="domain" description="BZIP" evidence="6">
    <location>
        <begin position="142"/>
        <end position="205"/>
    </location>
</feature>
<proteinExistence type="predicted"/>
<evidence type="ECO:0000256" key="4">
    <source>
        <dbReference type="ARBA" id="ARBA00023242"/>
    </source>
</evidence>
<dbReference type="PROSITE" id="PS50217">
    <property type="entry name" value="BZIP"/>
    <property type="match status" value="1"/>
</dbReference>
<dbReference type="GO" id="GO:0003700">
    <property type="term" value="F:DNA-binding transcription factor activity"/>
    <property type="evidence" value="ECO:0007669"/>
    <property type="project" value="InterPro"/>
</dbReference>
<keyword evidence="4" id="KW-0539">Nucleus</keyword>
<protein>
    <recommendedName>
        <fullName evidence="6">BZIP domain-containing protein</fullName>
    </recommendedName>
</protein>
<dbReference type="GO" id="GO:0005634">
    <property type="term" value="C:nucleus"/>
    <property type="evidence" value="ECO:0007669"/>
    <property type="project" value="UniProtKB-SubCell"/>
</dbReference>
<organism evidence="7 8">
    <name type="scientific">Calycina marina</name>
    <dbReference type="NCBI Taxonomy" id="1763456"/>
    <lineage>
        <taxon>Eukaryota</taxon>
        <taxon>Fungi</taxon>
        <taxon>Dikarya</taxon>
        <taxon>Ascomycota</taxon>
        <taxon>Pezizomycotina</taxon>
        <taxon>Leotiomycetes</taxon>
        <taxon>Helotiales</taxon>
        <taxon>Pezizellaceae</taxon>
        <taxon>Calycina</taxon>
    </lineage>
</organism>
<comment type="caution">
    <text evidence="7">The sequence shown here is derived from an EMBL/GenBank/DDBJ whole genome shotgun (WGS) entry which is preliminary data.</text>
</comment>
<dbReference type="Proteomes" id="UP000887226">
    <property type="component" value="Unassembled WGS sequence"/>
</dbReference>
<evidence type="ECO:0000313" key="8">
    <source>
        <dbReference type="Proteomes" id="UP000887226"/>
    </source>
</evidence>
<keyword evidence="2" id="KW-0805">Transcription regulation</keyword>
<dbReference type="AlphaFoldDB" id="A0A9P7Z5E6"/>
<feature type="compositionally biased region" description="Basic and acidic residues" evidence="5">
    <location>
        <begin position="135"/>
        <end position="179"/>
    </location>
</feature>
<keyword evidence="8" id="KW-1185">Reference proteome</keyword>
<dbReference type="InterPro" id="IPR046347">
    <property type="entry name" value="bZIP_sf"/>
</dbReference>
<evidence type="ECO:0000256" key="1">
    <source>
        <dbReference type="ARBA" id="ARBA00004123"/>
    </source>
</evidence>
<dbReference type="InterPro" id="IPR051027">
    <property type="entry name" value="bZIP_transcription_factors"/>
</dbReference>
<feature type="region of interest" description="Disordered" evidence="5">
    <location>
        <begin position="91"/>
        <end position="179"/>
    </location>
</feature>
<dbReference type="OrthoDB" id="295274at2759"/>
<evidence type="ECO:0000313" key="7">
    <source>
        <dbReference type="EMBL" id="KAG9245586.1"/>
    </source>
</evidence>
<gene>
    <name evidence="7" type="ORF">BJ878DRAFT_8902</name>
</gene>
<feature type="compositionally biased region" description="Basic residues" evidence="5">
    <location>
        <begin position="121"/>
        <end position="134"/>
    </location>
</feature>
<reference evidence="7" key="1">
    <citation type="journal article" date="2021" name="IMA Fungus">
        <title>Genomic characterization of three marine fungi, including Emericellopsis atlantica sp. nov. with signatures of a generalist lifestyle and marine biomass degradation.</title>
        <authorList>
            <person name="Hagestad O.C."/>
            <person name="Hou L."/>
            <person name="Andersen J.H."/>
            <person name="Hansen E.H."/>
            <person name="Altermark B."/>
            <person name="Li C."/>
            <person name="Kuhnert E."/>
            <person name="Cox R.J."/>
            <person name="Crous P.W."/>
            <person name="Spatafora J.W."/>
            <person name="Lail K."/>
            <person name="Amirebrahimi M."/>
            <person name="Lipzen A."/>
            <person name="Pangilinan J."/>
            <person name="Andreopoulos W."/>
            <person name="Hayes R.D."/>
            <person name="Ng V."/>
            <person name="Grigoriev I.V."/>
            <person name="Jackson S.A."/>
            <person name="Sutton T.D.S."/>
            <person name="Dobson A.D.W."/>
            <person name="Rama T."/>
        </authorList>
    </citation>
    <scope>NUCLEOTIDE SEQUENCE</scope>
    <source>
        <strain evidence="7">TRa3180A</strain>
    </source>
</reference>
<dbReference type="InterPro" id="IPR004827">
    <property type="entry name" value="bZIP"/>
</dbReference>
<evidence type="ECO:0000259" key="6">
    <source>
        <dbReference type="PROSITE" id="PS50217"/>
    </source>
</evidence>
<dbReference type="PROSITE" id="PS00036">
    <property type="entry name" value="BZIP_BASIC"/>
    <property type="match status" value="1"/>
</dbReference>
<name>A0A9P7Z5E6_9HELO</name>
<dbReference type="SUPFAM" id="SSF57959">
    <property type="entry name" value="Leucine zipper domain"/>
    <property type="match status" value="1"/>
</dbReference>